<evidence type="ECO:0000256" key="5">
    <source>
        <dbReference type="ARBA" id="ARBA00022989"/>
    </source>
</evidence>
<reference evidence="11 12" key="1">
    <citation type="submission" date="2016-08" db="EMBL/GenBank/DDBJ databases">
        <authorList>
            <person name="Varghese N."/>
            <person name="Submissions Spin"/>
        </authorList>
    </citation>
    <scope>NUCLEOTIDE SEQUENCE [LARGE SCALE GENOMIC DNA]</scope>
    <source>
        <strain evidence="11 12">R-53116</strain>
    </source>
</reference>
<reference evidence="10 13" key="2">
    <citation type="submission" date="2020-04" db="EMBL/GenBank/DDBJ databases">
        <title>MicrobeNet Type strains.</title>
        <authorList>
            <person name="Nicholson A.C."/>
        </authorList>
    </citation>
    <scope>NUCLEOTIDE SEQUENCE [LARGE SCALE GENOMIC DNA]</scope>
    <source>
        <strain evidence="10 13">CCUG 33494</strain>
    </source>
</reference>
<feature type="transmembrane region" description="Helical" evidence="7">
    <location>
        <begin position="93"/>
        <end position="114"/>
    </location>
</feature>
<evidence type="ECO:0000256" key="7">
    <source>
        <dbReference type="SAM" id="Phobius"/>
    </source>
</evidence>
<evidence type="ECO:0000259" key="9">
    <source>
        <dbReference type="Pfam" id="PF21088"/>
    </source>
</evidence>
<dbReference type="SUPFAM" id="SSF50182">
    <property type="entry name" value="Sm-like ribonucleoproteins"/>
    <property type="match status" value="1"/>
</dbReference>
<dbReference type="InterPro" id="IPR011014">
    <property type="entry name" value="MscS_channel_TM-2"/>
</dbReference>
<keyword evidence="12" id="KW-1185">Reference proteome</keyword>
<comment type="subcellular location">
    <subcellularLocation>
        <location evidence="1">Cell membrane</location>
        <topology evidence="1">Multi-pass membrane protein</topology>
    </subcellularLocation>
</comment>
<dbReference type="PANTHER" id="PTHR30566">
    <property type="entry name" value="YNAI-RELATED MECHANOSENSITIVE ION CHANNEL"/>
    <property type="match status" value="1"/>
</dbReference>
<dbReference type="RefSeq" id="WP_074427528.1">
    <property type="nucleotide sequence ID" value="NZ_BJEG01000007.1"/>
</dbReference>
<name>A0A4Y4G394_WEIHE</name>
<dbReference type="AlphaFoldDB" id="A0A4Y4G394"/>
<dbReference type="Proteomes" id="UP000585749">
    <property type="component" value="Unassembled WGS sequence"/>
</dbReference>
<dbReference type="Proteomes" id="UP000182448">
    <property type="component" value="Unassembled WGS sequence"/>
</dbReference>
<feature type="transmembrane region" description="Helical" evidence="7">
    <location>
        <begin position="16"/>
        <end position="42"/>
    </location>
</feature>
<sequence length="350" mass="38594">MNILQRWLINSFDWQAIGLALIILIITIIVTKGIVTPLFGQIEKRVSKRFSIWRDILKAFERPVKIAILFAGIVWALHVAHAPRTILHYAHDINKSVLIFSVGYGIYTLMTSLADLLRYFGTKVHIEVDSIVMPFLKRTLQFIVMALTVTMILSDWGINVNGVFAGLGLAGLAVSMAAQDPIKNLLGGIIIITEKPFQIGDNIESPSVAGVAEDITFRSTLIRTLDGALVIVPNATLSNEPITNWSRVVTRKIGLTFYLSLDTTTQEIIAASEDTMAKLAQDDHFVENSASASISQVLPEGYEFDVSVMLKMAADTNFAGERADVNMTVMRILADHDIQLAVTNRLIPNS</sequence>
<feature type="domain" description="Mechanosensitive ion channel MscS" evidence="8">
    <location>
        <begin position="180"/>
        <end position="247"/>
    </location>
</feature>
<evidence type="ECO:0000313" key="10">
    <source>
        <dbReference type="EMBL" id="NKY67159.1"/>
    </source>
</evidence>
<feature type="transmembrane region" description="Helical" evidence="7">
    <location>
        <begin position="135"/>
        <end position="154"/>
    </location>
</feature>
<evidence type="ECO:0000256" key="2">
    <source>
        <dbReference type="ARBA" id="ARBA00008017"/>
    </source>
</evidence>
<organism evidence="10 13">
    <name type="scientific">Weissella hellenica</name>
    <dbReference type="NCBI Taxonomy" id="46256"/>
    <lineage>
        <taxon>Bacteria</taxon>
        <taxon>Bacillati</taxon>
        <taxon>Bacillota</taxon>
        <taxon>Bacilli</taxon>
        <taxon>Lactobacillales</taxon>
        <taxon>Lactobacillaceae</taxon>
        <taxon>Weissella</taxon>
    </lineage>
</organism>
<dbReference type="EMBL" id="FMAW01000009">
    <property type="protein sequence ID" value="SCB97816.1"/>
    <property type="molecule type" value="Genomic_DNA"/>
</dbReference>
<keyword evidence="5 7" id="KW-1133">Transmembrane helix</keyword>
<keyword evidence="6 7" id="KW-0472">Membrane</keyword>
<dbReference type="Pfam" id="PF00924">
    <property type="entry name" value="MS_channel_2nd"/>
    <property type="match status" value="1"/>
</dbReference>
<comment type="similarity">
    <text evidence="2">Belongs to the MscS (TC 1.A.23) family.</text>
</comment>
<accession>A0A4Y4G394</accession>
<dbReference type="InterPro" id="IPR006685">
    <property type="entry name" value="MscS_channel_2nd"/>
</dbReference>
<evidence type="ECO:0000256" key="1">
    <source>
        <dbReference type="ARBA" id="ARBA00004651"/>
    </source>
</evidence>
<evidence type="ECO:0000256" key="4">
    <source>
        <dbReference type="ARBA" id="ARBA00022692"/>
    </source>
</evidence>
<protein>
    <submittedName>
        <fullName evidence="10">Mechanosensitive ion channel family protein</fullName>
    </submittedName>
    <submittedName>
        <fullName evidence="11">MscS family membrane protein</fullName>
    </submittedName>
</protein>
<feature type="domain" description="Mechanosensitive ion channel transmembrane helices 2/3" evidence="9">
    <location>
        <begin position="142"/>
        <end position="179"/>
    </location>
</feature>
<dbReference type="PANTHER" id="PTHR30566:SF5">
    <property type="entry name" value="MECHANOSENSITIVE ION CHANNEL PROTEIN 1, MITOCHONDRIAL-RELATED"/>
    <property type="match status" value="1"/>
</dbReference>
<evidence type="ECO:0000313" key="12">
    <source>
        <dbReference type="Proteomes" id="UP000182448"/>
    </source>
</evidence>
<evidence type="ECO:0000259" key="8">
    <source>
        <dbReference type="Pfam" id="PF00924"/>
    </source>
</evidence>
<evidence type="ECO:0000256" key="3">
    <source>
        <dbReference type="ARBA" id="ARBA00022475"/>
    </source>
</evidence>
<keyword evidence="3" id="KW-1003">Cell membrane</keyword>
<dbReference type="GO" id="GO:0005886">
    <property type="term" value="C:plasma membrane"/>
    <property type="evidence" value="ECO:0007669"/>
    <property type="project" value="UniProtKB-SubCell"/>
</dbReference>
<dbReference type="InterPro" id="IPR023408">
    <property type="entry name" value="MscS_beta-dom_sf"/>
</dbReference>
<dbReference type="EMBL" id="JAAXPM010000007">
    <property type="protein sequence ID" value="NKY67159.1"/>
    <property type="molecule type" value="Genomic_DNA"/>
</dbReference>
<dbReference type="InterPro" id="IPR049142">
    <property type="entry name" value="MS_channel_1st"/>
</dbReference>
<dbReference type="SUPFAM" id="SSF82861">
    <property type="entry name" value="Mechanosensitive channel protein MscS (YggB), transmembrane region"/>
    <property type="match status" value="1"/>
</dbReference>
<evidence type="ECO:0000313" key="11">
    <source>
        <dbReference type="EMBL" id="SCB97816.1"/>
    </source>
</evidence>
<comment type="caution">
    <text evidence="10">The sequence shown here is derived from an EMBL/GenBank/DDBJ whole genome shotgun (WGS) entry which is preliminary data.</text>
</comment>
<dbReference type="Gene3D" id="2.30.30.60">
    <property type="match status" value="1"/>
</dbReference>
<dbReference type="Gene3D" id="1.10.287.1260">
    <property type="match status" value="1"/>
</dbReference>
<feature type="transmembrane region" description="Helical" evidence="7">
    <location>
        <begin position="63"/>
        <end position="81"/>
    </location>
</feature>
<evidence type="ECO:0000313" key="13">
    <source>
        <dbReference type="Proteomes" id="UP000585749"/>
    </source>
</evidence>
<proteinExistence type="inferred from homology"/>
<dbReference type="InterPro" id="IPR010920">
    <property type="entry name" value="LSM_dom_sf"/>
</dbReference>
<gene>
    <name evidence="11" type="ORF">GA0061075_10935</name>
    <name evidence="10" type="ORF">HF960_05675</name>
</gene>
<evidence type="ECO:0000256" key="6">
    <source>
        <dbReference type="ARBA" id="ARBA00023136"/>
    </source>
</evidence>
<keyword evidence="4 7" id="KW-0812">Transmembrane</keyword>
<dbReference type="GO" id="GO:0055085">
    <property type="term" value="P:transmembrane transport"/>
    <property type="evidence" value="ECO:0007669"/>
    <property type="project" value="InterPro"/>
</dbReference>
<dbReference type="OrthoDB" id="9809206at2"/>
<dbReference type="Pfam" id="PF21088">
    <property type="entry name" value="MS_channel_1st"/>
    <property type="match status" value="1"/>
</dbReference>